<protein>
    <submittedName>
        <fullName evidence="2">Uncharacterized protein</fullName>
    </submittedName>
</protein>
<dbReference type="Proteomes" id="UP001226084">
    <property type="component" value="Unassembled WGS sequence"/>
</dbReference>
<feature type="chain" id="PRO_5043052200" evidence="1">
    <location>
        <begin position="25"/>
        <end position="191"/>
    </location>
</feature>
<reference evidence="2" key="1">
    <citation type="submission" date="2023-07" db="EMBL/GenBank/DDBJ databases">
        <title>Functional and genomic diversity of the sorghum phyllosphere microbiome.</title>
        <authorList>
            <person name="Shade A."/>
        </authorList>
    </citation>
    <scope>NUCLEOTIDE SEQUENCE</scope>
    <source>
        <strain evidence="2">SORGH_AS_0457</strain>
    </source>
</reference>
<dbReference type="AlphaFoldDB" id="A0AAP5AJU5"/>
<evidence type="ECO:0000313" key="3">
    <source>
        <dbReference type="Proteomes" id="UP001226084"/>
    </source>
</evidence>
<name>A0AAP5AJU5_9GAMM</name>
<dbReference type="InterPro" id="IPR046732">
    <property type="entry name" value="DUF6624"/>
</dbReference>
<evidence type="ECO:0000313" key="2">
    <source>
        <dbReference type="EMBL" id="MDQ1110037.1"/>
    </source>
</evidence>
<comment type="caution">
    <text evidence="2">The sequence shown here is derived from an EMBL/GenBank/DDBJ whole genome shotgun (WGS) entry which is preliminary data.</text>
</comment>
<sequence length="191" mass="21418">MLGQVTKFVLLTLCLLFFSGRAVAQAARSDQDRIADELIAMELRDQEVRSAQKVDVNEVLRVDAQNTQRLDAIMKSMGWPRISAVGRKAADAAALLALHADRNPQFQRRALELMQPLVEIKEVNPEQFAYLWDRTHVPQRFGTQGGCHGTAWVPDEVEDPAQVESRRAAMGMRPLSDYVAIASEMLCQARQ</sequence>
<gene>
    <name evidence="2" type="ORF">QE424_003196</name>
</gene>
<keyword evidence="1" id="KW-0732">Signal</keyword>
<proteinExistence type="predicted"/>
<dbReference type="Pfam" id="PF20329">
    <property type="entry name" value="DUF6624"/>
    <property type="match status" value="1"/>
</dbReference>
<organism evidence="2 3">
    <name type="scientific">Stenotrophomonas rhizophila</name>
    <dbReference type="NCBI Taxonomy" id="216778"/>
    <lineage>
        <taxon>Bacteria</taxon>
        <taxon>Pseudomonadati</taxon>
        <taxon>Pseudomonadota</taxon>
        <taxon>Gammaproteobacteria</taxon>
        <taxon>Lysobacterales</taxon>
        <taxon>Lysobacteraceae</taxon>
        <taxon>Stenotrophomonas</taxon>
    </lineage>
</organism>
<feature type="signal peptide" evidence="1">
    <location>
        <begin position="1"/>
        <end position="24"/>
    </location>
</feature>
<dbReference type="EMBL" id="JAUTAS010000001">
    <property type="protein sequence ID" value="MDQ1110037.1"/>
    <property type="molecule type" value="Genomic_DNA"/>
</dbReference>
<accession>A0AAP5AJU5</accession>
<evidence type="ECO:0000256" key="1">
    <source>
        <dbReference type="SAM" id="SignalP"/>
    </source>
</evidence>
<dbReference type="RefSeq" id="WP_307107550.1">
    <property type="nucleotide sequence ID" value="NZ_JAUTAS010000001.1"/>
</dbReference>